<dbReference type="OrthoDB" id="1898560at2759"/>
<dbReference type="PANTHER" id="PTHR45862">
    <property type="entry name" value="PROTEIN SGT1 HOMOLOG"/>
    <property type="match status" value="1"/>
</dbReference>
<name>A0A8J6ALY2_GALPY</name>
<dbReference type="Proteomes" id="UP000700334">
    <property type="component" value="Unassembled WGS sequence"/>
</dbReference>
<reference evidence="1" key="1">
    <citation type="journal article" date="2021" name="Evol. Appl.">
        <title>The genome of the Pyrenean desman and the effects of bottlenecks and inbreeding on the genomic landscape of an endangered species.</title>
        <authorList>
            <person name="Escoda L."/>
            <person name="Castresana J."/>
        </authorList>
    </citation>
    <scope>NUCLEOTIDE SEQUENCE</scope>
    <source>
        <strain evidence="1">IBE-C5619</strain>
    </source>
</reference>
<protein>
    <submittedName>
        <fullName evidence="1">Protein SGT1</fullName>
    </submittedName>
</protein>
<keyword evidence="2" id="KW-1185">Reference proteome</keyword>
<dbReference type="GO" id="GO:0051087">
    <property type="term" value="F:protein-folding chaperone binding"/>
    <property type="evidence" value="ECO:0007669"/>
    <property type="project" value="InterPro"/>
</dbReference>
<dbReference type="InterPro" id="IPR011990">
    <property type="entry name" value="TPR-like_helical_dom_sf"/>
</dbReference>
<organism evidence="1 2">
    <name type="scientific">Galemys pyrenaicus</name>
    <name type="common">Iberian desman</name>
    <name type="synonym">Pyrenean desman</name>
    <dbReference type="NCBI Taxonomy" id="202257"/>
    <lineage>
        <taxon>Eukaryota</taxon>
        <taxon>Metazoa</taxon>
        <taxon>Chordata</taxon>
        <taxon>Craniata</taxon>
        <taxon>Vertebrata</taxon>
        <taxon>Euteleostomi</taxon>
        <taxon>Mammalia</taxon>
        <taxon>Eutheria</taxon>
        <taxon>Laurasiatheria</taxon>
        <taxon>Eulipotyphla</taxon>
        <taxon>Talpidae</taxon>
        <taxon>Galemys</taxon>
    </lineage>
</organism>
<feature type="non-terminal residue" evidence="1">
    <location>
        <position position="98"/>
    </location>
</feature>
<dbReference type="SUPFAM" id="SSF48452">
    <property type="entry name" value="TPR-like"/>
    <property type="match status" value="1"/>
</dbReference>
<evidence type="ECO:0000313" key="2">
    <source>
        <dbReference type="Proteomes" id="UP000700334"/>
    </source>
</evidence>
<sequence>AAVEQKPDDVQYYCQRAFCHIFLGHYCDVVAHVKKSQEFNPNNSSAMLKKRDIMFRRMREMWNFQKKLSALVKLHSGEDYNMKLRISPPILPEQSTLK</sequence>
<dbReference type="AlphaFoldDB" id="A0A8J6ALY2"/>
<dbReference type="EMBL" id="JAGFMF010011524">
    <property type="protein sequence ID" value="KAG8520695.1"/>
    <property type="molecule type" value="Genomic_DNA"/>
</dbReference>
<feature type="non-terminal residue" evidence="1">
    <location>
        <position position="1"/>
    </location>
</feature>
<comment type="caution">
    <text evidence="1">The sequence shown here is derived from an EMBL/GenBank/DDBJ whole genome shotgun (WGS) entry which is preliminary data.</text>
</comment>
<gene>
    <name evidence="1" type="ORF">J0S82_020863</name>
</gene>
<evidence type="ECO:0000313" key="1">
    <source>
        <dbReference type="EMBL" id="KAG8520695.1"/>
    </source>
</evidence>
<accession>A0A8J6ALY2</accession>
<proteinExistence type="predicted"/>
<dbReference type="InterPro" id="IPR044563">
    <property type="entry name" value="Sgt1-like"/>
</dbReference>
<dbReference type="Gene3D" id="1.25.40.10">
    <property type="entry name" value="Tetratricopeptide repeat domain"/>
    <property type="match status" value="1"/>
</dbReference>